<gene>
    <name evidence="1" type="ORF">SEMRO_1527_G279920.1</name>
</gene>
<protein>
    <submittedName>
        <fullName evidence="1">Uncharacterized protein</fullName>
    </submittedName>
</protein>
<dbReference type="EMBL" id="CAICTM010001525">
    <property type="protein sequence ID" value="CAB9524360.1"/>
    <property type="molecule type" value="Genomic_DNA"/>
</dbReference>
<evidence type="ECO:0000313" key="1">
    <source>
        <dbReference type="EMBL" id="CAB9524360.1"/>
    </source>
</evidence>
<dbReference type="AlphaFoldDB" id="A0A9N8ETC8"/>
<organism evidence="1 2">
    <name type="scientific">Seminavis robusta</name>
    <dbReference type="NCBI Taxonomy" id="568900"/>
    <lineage>
        <taxon>Eukaryota</taxon>
        <taxon>Sar</taxon>
        <taxon>Stramenopiles</taxon>
        <taxon>Ochrophyta</taxon>
        <taxon>Bacillariophyta</taxon>
        <taxon>Bacillariophyceae</taxon>
        <taxon>Bacillariophycidae</taxon>
        <taxon>Naviculales</taxon>
        <taxon>Naviculaceae</taxon>
        <taxon>Seminavis</taxon>
    </lineage>
</organism>
<comment type="caution">
    <text evidence="1">The sequence shown here is derived from an EMBL/GenBank/DDBJ whole genome shotgun (WGS) entry which is preliminary data.</text>
</comment>
<proteinExistence type="predicted"/>
<sequence length="137" mass="14509">MAEGIRNSSSGCRCRRGNAVGTSAVGGPPVGRDCYMPDVCTVTFRCLLSIAAQESTVLGKHARSRRPLWEDISGPATAEGGGITGVCLWLWGMGGGNRTRLGHRTYNNRGVWHVPAVETATSRGEEAMCGMGKQDKA</sequence>
<name>A0A9N8ETC8_9STRA</name>
<keyword evidence="2" id="KW-1185">Reference proteome</keyword>
<accession>A0A9N8ETC8</accession>
<dbReference type="Proteomes" id="UP001153069">
    <property type="component" value="Unassembled WGS sequence"/>
</dbReference>
<evidence type="ECO:0000313" key="2">
    <source>
        <dbReference type="Proteomes" id="UP001153069"/>
    </source>
</evidence>
<reference evidence="1" key="1">
    <citation type="submission" date="2020-06" db="EMBL/GenBank/DDBJ databases">
        <authorList>
            <consortium name="Plant Systems Biology data submission"/>
        </authorList>
    </citation>
    <scope>NUCLEOTIDE SEQUENCE</scope>
    <source>
        <strain evidence="1">D6</strain>
    </source>
</reference>